<dbReference type="Gene3D" id="3.30.2010.10">
    <property type="entry name" value="Metalloproteases ('zincins'), catalytic domain"/>
    <property type="match status" value="1"/>
</dbReference>
<reference evidence="2 3" key="1">
    <citation type="submission" date="2016-10" db="EMBL/GenBank/DDBJ databases">
        <authorList>
            <person name="de Groot N.N."/>
        </authorList>
    </citation>
    <scope>NUCLEOTIDE SEQUENCE [LARGE SCALE GENOMIC DNA]</scope>
    <source>
        <strain evidence="2 3">HLD2</strain>
    </source>
</reference>
<sequence>MGNGEWGMGDGEWVVGSGEGEMGSGGMVMGDGDFRVRLSSRAKHVRLKVLPPGRVEVVVPRGFDQRQLPALLARHEEWLARTVEKVSSEYGGTQTQIVPPDSVELAALGRRHRVEYRRQGGSPRCALLRDGTLRVQHGGESDWRDALRRWLANQGREHLPSWLKRVSEEVGLPYRKVTIRSQKTRWGSCSARKNISLNCGLLFFSPQVVRYLFIHELCHTVHMNHSRRFWGLVERLEPDYRKLDQQLKLAARNLPAWARRD</sequence>
<proteinExistence type="predicted"/>
<dbReference type="InterPro" id="IPR053136">
    <property type="entry name" value="UTP_pyrophosphatase-like"/>
</dbReference>
<dbReference type="EMBL" id="FMWD01000001">
    <property type="protein sequence ID" value="SCZ50824.1"/>
    <property type="molecule type" value="Genomic_DNA"/>
</dbReference>
<dbReference type="RefSeq" id="WP_139181401.1">
    <property type="nucleotide sequence ID" value="NZ_FMWD01000001.1"/>
</dbReference>
<dbReference type="Pfam" id="PF01863">
    <property type="entry name" value="YgjP-like"/>
    <property type="match status" value="1"/>
</dbReference>
<dbReference type="OrthoDB" id="9811177at2"/>
<dbReference type="PANTHER" id="PTHR30399:SF1">
    <property type="entry name" value="UTP PYROPHOSPHATASE"/>
    <property type="match status" value="1"/>
</dbReference>
<evidence type="ECO:0000259" key="1">
    <source>
        <dbReference type="Pfam" id="PF01863"/>
    </source>
</evidence>
<accession>A0A1G5PMP5</accession>
<dbReference type="STRING" id="415747.SAMN03097708_00507"/>
<organism evidence="2 3">
    <name type="scientific">Thiohalomonas denitrificans</name>
    <dbReference type="NCBI Taxonomy" id="415747"/>
    <lineage>
        <taxon>Bacteria</taxon>
        <taxon>Pseudomonadati</taxon>
        <taxon>Pseudomonadota</taxon>
        <taxon>Gammaproteobacteria</taxon>
        <taxon>Thiohalomonadales</taxon>
        <taxon>Thiohalomonadaceae</taxon>
        <taxon>Thiohalomonas</taxon>
    </lineage>
</organism>
<keyword evidence="3" id="KW-1185">Reference proteome</keyword>
<dbReference type="Proteomes" id="UP000199648">
    <property type="component" value="Unassembled WGS sequence"/>
</dbReference>
<feature type="domain" description="YgjP-like metallopeptidase" evidence="1">
    <location>
        <begin position="43"/>
        <end position="248"/>
    </location>
</feature>
<protein>
    <recommendedName>
        <fullName evidence="1">YgjP-like metallopeptidase domain-containing protein</fullName>
    </recommendedName>
</protein>
<name>A0A1G5PMP5_9GAMM</name>
<evidence type="ECO:0000313" key="2">
    <source>
        <dbReference type="EMBL" id="SCZ50824.1"/>
    </source>
</evidence>
<evidence type="ECO:0000313" key="3">
    <source>
        <dbReference type="Proteomes" id="UP000199648"/>
    </source>
</evidence>
<dbReference type="InterPro" id="IPR002725">
    <property type="entry name" value="YgjP-like_metallopeptidase"/>
</dbReference>
<dbReference type="CDD" id="cd07344">
    <property type="entry name" value="M48_yhfN_like"/>
    <property type="match status" value="1"/>
</dbReference>
<dbReference type="AlphaFoldDB" id="A0A1G5PMP5"/>
<dbReference type="PANTHER" id="PTHR30399">
    <property type="entry name" value="UNCHARACTERIZED PROTEIN YGJP"/>
    <property type="match status" value="1"/>
</dbReference>
<gene>
    <name evidence="2" type="ORF">SAMN03097708_00507</name>
</gene>